<protein>
    <recommendedName>
        <fullName evidence="2">F-box/LRR-repeat protein 15/At3g58940/PEG3-like LRR domain-containing protein</fullName>
    </recommendedName>
</protein>
<dbReference type="Pfam" id="PF24758">
    <property type="entry name" value="LRR_At5g56370"/>
    <property type="match status" value="1"/>
</dbReference>
<dbReference type="EMBL" id="JAUUTY010000004">
    <property type="protein sequence ID" value="KAK1653928.1"/>
    <property type="molecule type" value="Genomic_DNA"/>
</dbReference>
<comment type="caution">
    <text evidence="3">The sequence shown here is derived from an EMBL/GenBank/DDBJ whole genome shotgun (WGS) entry which is preliminary data.</text>
</comment>
<dbReference type="Proteomes" id="UP001231189">
    <property type="component" value="Unassembled WGS sequence"/>
</dbReference>
<accession>A0AAD8WF52</accession>
<evidence type="ECO:0000259" key="2">
    <source>
        <dbReference type="Pfam" id="PF24758"/>
    </source>
</evidence>
<evidence type="ECO:0000313" key="3">
    <source>
        <dbReference type="EMBL" id="KAK1653928.1"/>
    </source>
</evidence>
<dbReference type="PANTHER" id="PTHR34709">
    <property type="entry name" value="OS10G0396666 PROTEIN"/>
    <property type="match status" value="1"/>
</dbReference>
<organism evidence="3 4">
    <name type="scientific">Lolium multiflorum</name>
    <name type="common">Italian ryegrass</name>
    <name type="synonym">Lolium perenne subsp. multiflorum</name>
    <dbReference type="NCBI Taxonomy" id="4521"/>
    <lineage>
        <taxon>Eukaryota</taxon>
        <taxon>Viridiplantae</taxon>
        <taxon>Streptophyta</taxon>
        <taxon>Embryophyta</taxon>
        <taxon>Tracheophyta</taxon>
        <taxon>Spermatophyta</taxon>
        <taxon>Magnoliopsida</taxon>
        <taxon>Liliopsida</taxon>
        <taxon>Poales</taxon>
        <taxon>Poaceae</taxon>
        <taxon>BOP clade</taxon>
        <taxon>Pooideae</taxon>
        <taxon>Poodae</taxon>
        <taxon>Poeae</taxon>
        <taxon>Poeae Chloroplast Group 2 (Poeae type)</taxon>
        <taxon>Loliodinae</taxon>
        <taxon>Loliinae</taxon>
        <taxon>Lolium</taxon>
    </lineage>
</organism>
<gene>
    <name evidence="3" type="ORF">QYE76_071733</name>
</gene>
<feature type="chain" id="PRO_5041909797" description="F-box/LRR-repeat protein 15/At3g58940/PEG3-like LRR domain-containing protein" evidence="1">
    <location>
        <begin position="36"/>
        <end position="683"/>
    </location>
</feature>
<proteinExistence type="predicted"/>
<dbReference type="SUPFAM" id="SSF81383">
    <property type="entry name" value="F-box domain"/>
    <property type="match status" value="1"/>
</dbReference>
<dbReference type="InterPro" id="IPR055312">
    <property type="entry name" value="FBL15-like"/>
</dbReference>
<dbReference type="PANTHER" id="PTHR34709:SF39">
    <property type="entry name" value="F-BOX DOMAIN-CONTAINING PROTEIN"/>
    <property type="match status" value="1"/>
</dbReference>
<name>A0AAD8WF52_LOLMU</name>
<reference evidence="3" key="1">
    <citation type="submission" date="2023-07" db="EMBL/GenBank/DDBJ databases">
        <title>A chromosome-level genome assembly of Lolium multiflorum.</title>
        <authorList>
            <person name="Chen Y."/>
            <person name="Copetti D."/>
            <person name="Kolliker R."/>
            <person name="Studer B."/>
        </authorList>
    </citation>
    <scope>NUCLEOTIDE SEQUENCE</scope>
    <source>
        <strain evidence="3">02402/16</strain>
        <tissue evidence="3">Leaf</tissue>
    </source>
</reference>
<dbReference type="InterPro" id="IPR055411">
    <property type="entry name" value="LRR_FXL15/At3g58940/PEG3-like"/>
</dbReference>
<feature type="signal peptide" evidence="1">
    <location>
        <begin position="1"/>
        <end position="35"/>
    </location>
</feature>
<sequence length="683" mass="75741">MPVVWSAPPALLSQVRQPRAVVFFLAVLLWLETEAGMGCAAGISVINKAPVSRPDLGDLAMPLCSSGDLHGGGRVMGKELFDTVFGSLSSAAHRRPQADIPPTLIAKGRLLRVDFRQLFFNLQAKAPLGRPSCSFSAAIHILSDPSGHIPAVGEDGRDLRLRSVLGGEGSDSVFISRSRSSDVLERSLEDRRGLTEEFSGRVIGLFNDEGSRRRVRLRRTELHGGGADLISALPEDVLLEVLVRLRCARAAARTSLLSRRWRGRWTQLPDLIFRNATLARLLPTLTSIQARVSLLDIRIPSHHGLEAAAVPSLFHAAAGLSPVDFTLSLPRMMDHVDMELPRFHRAASIQLYAENLRLTPPGRSAGFPALERLSLSGCSVDLAALVLRCPCLRVLWVAQVSLDDGIDIRSESLQELYVRAGYSSTDRINVEAPVLKKLTMLFRTKDKLNVSIVAPILEKVSWECSSYSTTTMTAGFGPWGLSKVSLHTAESLGHRVITGAGEDTCLQLSNVNVLSLQMKPCGLFDAQLDFVKKIEEHLVTDFSVLELIMEYDYGMRSAGHVFGRFVFHLLGSHRIRTATQRLQILLLRSKEKEECPVNCPCDEPRNWRSENISLINLEEVVIDGFEPEDHEFDFLKAIFRCAPMLKRMAVGTSYKVTTSNNWCTELYDIFKAYPLVECKLMRH</sequence>
<evidence type="ECO:0000256" key="1">
    <source>
        <dbReference type="SAM" id="SignalP"/>
    </source>
</evidence>
<keyword evidence="1" id="KW-0732">Signal</keyword>
<evidence type="ECO:0000313" key="4">
    <source>
        <dbReference type="Proteomes" id="UP001231189"/>
    </source>
</evidence>
<keyword evidence="4" id="KW-1185">Reference proteome</keyword>
<dbReference type="AlphaFoldDB" id="A0AAD8WF52"/>
<dbReference type="InterPro" id="IPR036047">
    <property type="entry name" value="F-box-like_dom_sf"/>
</dbReference>
<feature type="domain" description="F-box/LRR-repeat protein 15/At3g58940/PEG3-like LRR" evidence="2">
    <location>
        <begin position="340"/>
        <end position="453"/>
    </location>
</feature>